<accession>A0ABZ2K8N4</accession>
<reference evidence="2 3" key="1">
    <citation type="submission" date="2021-12" db="EMBL/GenBank/DDBJ databases">
        <title>Discovery of the Pendulisporaceae a myxobacterial family with distinct sporulation behavior and unique specialized metabolism.</title>
        <authorList>
            <person name="Garcia R."/>
            <person name="Popoff A."/>
            <person name="Bader C.D."/>
            <person name="Loehr J."/>
            <person name="Walesch S."/>
            <person name="Walt C."/>
            <person name="Boldt J."/>
            <person name="Bunk B."/>
            <person name="Haeckl F.J.F.P.J."/>
            <person name="Gunesch A.P."/>
            <person name="Birkelbach J."/>
            <person name="Nuebel U."/>
            <person name="Pietschmann T."/>
            <person name="Bach T."/>
            <person name="Mueller R."/>
        </authorList>
    </citation>
    <scope>NUCLEOTIDE SEQUENCE [LARGE SCALE GENOMIC DNA]</scope>
    <source>
        <strain evidence="2 3">MSr12523</strain>
    </source>
</reference>
<evidence type="ECO:0000313" key="2">
    <source>
        <dbReference type="EMBL" id="WXA93925.1"/>
    </source>
</evidence>
<dbReference type="Pfam" id="PF13490">
    <property type="entry name" value="zf-HC2"/>
    <property type="match status" value="1"/>
</dbReference>
<organism evidence="2 3">
    <name type="scientific">Pendulispora brunnea</name>
    <dbReference type="NCBI Taxonomy" id="2905690"/>
    <lineage>
        <taxon>Bacteria</taxon>
        <taxon>Pseudomonadati</taxon>
        <taxon>Myxococcota</taxon>
        <taxon>Myxococcia</taxon>
        <taxon>Myxococcales</taxon>
        <taxon>Sorangiineae</taxon>
        <taxon>Pendulisporaceae</taxon>
        <taxon>Pendulispora</taxon>
    </lineage>
</organism>
<keyword evidence="3" id="KW-1185">Reference proteome</keyword>
<dbReference type="Gene3D" id="1.10.10.1320">
    <property type="entry name" value="Anti-sigma factor, zinc-finger domain"/>
    <property type="match status" value="1"/>
</dbReference>
<dbReference type="InterPro" id="IPR027383">
    <property type="entry name" value="Znf_put"/>
</dbReference>
<name>A0ABZ2K8N4_9BACT</name>
<dbReference type="EMBL" id="CP089982">
    <property type="protein sequence ID" value="WXA93925.1"/>
    <property type="molecule type" value="Genomic_DNA"/>
</dbReference>
<evidence type="ECO:0000313" key="3">
    <source>
        <dbReference type="Proteomes" id="UP001379533"/>
    </source>
</evidence>
<feature type="domain" description="Putative zinc-finger" evidence="1">
    <location>
        <begin position="6"/>
        <end position="40"/>
    </location>
</feature>
<evidence type="ECO:0000259" key="1">
    <source>
        <dbReference type="Pfam" id="PF13490"/>
    </source>
</evidence>
<dbReference type="InterPro" id="IPR041916">
    <property type="entry name" value="Anti_sigma_zinc_sf"/>
</dbReference>
<protein>
    <submittedName>
        <fullName evidence="2">Zf-HC2 domain-containing protein</fullName>
    </submittedName>
</protein>
<dbReference type="Proteomes" id="UP001379533">
    <property type="component" value="Chromosome"/>
</dbReference>
<gene>
    <name evidence="2" type="ORF">LZC95_46660</name>
</gene>
<proteinExistence type="predicted"/>
<dbReference type="RefSeq" id="WP_394844525.1">
    <property type="nucleotide sequence ID" value="NZ_CP089982.1"/>
</dbReference>
<sequence>MSTTHCTQFSHLLGAYIDGELEPSRVLEVDEHVASCETCRERVQLDHAVRGSLKRIVKASAPEGLRSRVALAMAAERERGERRADAQAGFFGSRRTSVAPAGRGDTGRETGMMWRAALPLASAAALAVVWGVATRGPMSKSTTSDKVSAGLASDSLIQDLVAEHSQPLPPESTDPKAVRDLERYVGVPVRPTSFEKRTGARLVGGRVLPMMHHERAAMLTYQIGTGADERRVSVFVYDPRHIQMDAEELMPRAVGTAQVRVGKFNRYSLAVTQADGVGYAVVTTDLDTDRSAQLAAFADE</sequence>